<name>A0A061R348_9CHLO</name>
<dbReference type="GO" id="GO:0005930">
    <property type="term" value="C:axoneme"/>
    <property type="evidence" value="ECO:0007669"/>
    <property type="project" value="UniProtKB-SubCell"/>
</dbReference>
<dbReference type="PANTHER" id="PTHR15454:SF73">
    <property type="entry name" value="DYNEIN AXONEMAL LIGHT CHAIN 1"/>
    <property type="match status" value="1"/>
</dbReference>
<reference evidence="13" key="1">
    <citation type="submission" date="2014-05" db="EMBL/GenBank/DDBJ databases">
        <title>The transcriptome of the halophilic microalga Tetraselmis sp. GSL018 isolated from the Great Salt Lake, Utah.</title>
        <authorList>
            <person name="Jinkerson R.E."/>
            <person name="D'Adamo S."/>
            <person name="Posewitz M.C."/>
        </authorList>
    </citation>
    <scope>NUCLEOTIDE SEQUENCE</scope>
    <source>
        <strain evidence="13">GSL018</strain>
    </source>
</reference>
<sequence length="203" mass="22536">AALPMAKPTTVKEAIKLFEEKNGIVAAEAEKVELFGMYPCIEKMDATLSTLKACKHLSLSTNNIEKISSLSGMDSLTILSLGRNQIKKIENLDGVSDTLEELWISYNLLEKTVGIDKLSNLRVLYMSNNKIKDWAEIDRLSAIDSTLEELLLIGNPLYEEFKANGEIPAYRVEVLKRLPNLKKLDGIPVDVDEKDAAQAARNA</sequence>
<evidence type="ECO:0000256" key="2">
    <source>
        <dbReference type="ARBA" id="ARBA00022490"/>
    </source>
</evidence>
<dbReference type="Gene3D" id="3.80.10.10">
    <property type="entry name" value="Ribonuclease Inhibitor"/>
    <property type="match status" value="1"/>
</dbReference>
<dbReference type="InterPro" id="IPR025875">
    <property type="entry name" value="Leu-rich_rpt_4"/>
</dbReference>
<dbReference type="Pfam" id="PF12799">
    <property type="entry name" value="LRR_4"/>
    <property type="match status" value="1"/>
</dbReference>
<accession>A0A061R348</accession>
<evidence type="ECO:0000256" key="1">
    <source>
        <dbReference type="ARBA" id="ARBA00004430"/>
    </source>
</evidence>
<evidence type="ECO:0000256" key="3">
    <source>
        <dbReference type="ARBA" id="ARBA00022614"/>
    </source>
</evidence>
<proteinExistence type="inferred from homology"/>
<evidence type="ECO:0000313" key="13">
    <source>
        <dbReference type="EMBL" id="JAC66413.1"/>
    </source>
</evidence>
<dbReference type="GO" id="GO:0005874">
    <property type="term" value="C:microtubule"/>
    <property type="evidence" value="ECO:0007669"/>
    <property type="project" value="UniProtKB-KW"/>
</dbReference>
<dbReference type="PANTHER" id="PTHR15454">
    <property type="entry name" value="NISCHARIN RELATED"/>
    <property type="match status" value="1"/>
</dbReference>
<evidence type="ECO:0000256" key="4">
    <source>
        <dbReference type="ARBA" id="ARBA00022701"/>
    </source>
</evidence>
<keyword evidence="9" id="KW-0966">Cell projection</keyword>
<evidence type="ECO:0000259" key="12">
    <source>
        <dbReference type="Pfam" id="PF24048"/>
    </source>
</evidence>
<keyword evidence="4" id="KW-0493">Microtubule</keyword>
<keyword evidence="8" id="KW-0206">Cytoskeleton</keyword>
<evidence type="ECO:0000256" key="6">
    <source>
        <dbReference type="ARBA" id="ARBA00023017"/>
    </source>
</evidence>
<protein>
    <recommendedName>
        <fullName evidence="11">Dynein axonemal light chain 1</fullName>
    </recommendedName>
</protein>
<keyword evidence="2" id="KW-0963">Cytoplasm</keyword>
<comment type="similarity">
    <text evidence="10">Belongs to the dynein light chain LC1-type family.</text>
</comment>
<evidence type="ECO:0000256" key="7">
    <source>
        <dbReference type="ARBA" id="ARBA00023175"/>
    </source>
</evidence>
<evidence type="ECO:0000256" key="10">
    <source>
        <dbReference type="ARBA" id="ARBA00049659"/>
    </source>
</evidence>
<evidence type="ECO:0000256" key="5">
    <source>
        <dbReference type="ARBA" id="ARBA00022737"/>
    </source>
</evidence>
<dbReference type="AlphaFoldDB" id="A0A061R348"/>
<keyword evidence="3" id="KW-0433">Leucine-rich repeat</keyword>
<comment type="subcellular location">
    <subcellularLocation>
        <location evidence="1">Cytoplasm</location>
        <location evidence="1">Cytoskeleton</location>
        <location evidence="1">Cilium axoneme</location>
    </subcellularLocation>
</comment>
<organism evidence="13">
    <name type="scientific">Tetraselmis sp. GSL018</name>
    <dbReference type="NCBI Taxonomy" id="582737"/>
    <lineage>
        <taxon>Eukaryota</taxon>
        <taxon>Viridiplantae</taxon>
        <taxon>Chlorophyta</taxon>
        <taxon>core chlorophytes</taxon>
        <taxon>Chlorodendrophyceae</taxon>
        <taxon>Chlorodendrales</taxon>
        <taxon>Chlorodendraceae</taxon>
        <taxon>Tetraselmis</taxon>
    </lineage>
</organism>
<keyword evidence="7" id="KW-0505">Motor protein</keyword>
<dbReference type="Pfam" id="PF24048">
    <property type="entry name" value="LRR_NXF1-5"/>
    <property type="match status" value="1"/>
</dbReference>
<feature type="non-terminal residue" evidence="13">
    <location>
        <position position="1"/>
    </location>
</feature>
<feature type="domain" description="NXF1/2/3/5-like leucine-rich repeat" evidence="12">
    <location>
        <begin position="116"/>
        <end position="186"/>
    </location>
</feature>
<evidence type="ECO:0000256" key="11">
    <source>
        <dbReference type="ARBA" id="ARBA00049760"/>
    </source>
</evidence>
<dbReference type="SMART" id="SM00365">
    <property type="entry name" value="LRR_SD22"/>
    <property type="match status" value="4"/>
</dbReference>
<gene>
    <name evidence="13" type="primary">DNAL1</name>
    <name evidence="13" type="ORF">TSPGSL018_13718</name>
</gene>
<evidence type="ECO:0000256" key="8">
    <source>
        <dbReference type="ARBA" id="ARBA00023212"/>
    </source>
</evidence>
<dbReference type="InterPro" id="IPR057125">
    <property type="entry name" value="NXF1/2/3/5-like_LRR"/>
</dbReference>
<dbReference type="GO" id="GO:0030286">
    <property type="term" value="C:dynein complex"/>
    <property type="evidence" value="ECO:0007669"/>
    <property type="project" value="UniProtKB-KW"/>
</dbReference>
<keyword evidence="6" id="KW-0243">Dynein</keyword>
<dbReference type="SUPFAM" id="SSF52058">
    <property type="entry name" value="L domain-like"/>
    <property type="match status" value="1"/>
</dbReference>
<evidence type="ECO:0000256" key="9">
    <source>
        <dbReference type="ARBA" id="ARBA00023273"/>
    </source>
</evidence>
<dbReference type="InterPro" id="IPR032675">
    <property type="entry name" value="LRR_dom_sf"/>
</dbReference>
<dbReference type="PROSITE" id="PS51450">
    <property type="entry name" value="LRR"/>
    <property type="match status" value="2"/>
</dbReference>
<dbReference type="FunFam" id="3.80.10.10:FF:000049">
    <property type="entry name" value="Dynein light chain 1"/>
    <property type="match status" value="1"/>
</dbReference>
<dbReference type="EMBL" id="GBEZ01020234">
    <property type="protein sequence ID" value="JAC66413.1"/>
    <property type="molecule type" value="Transcribed_RNA"/>
</dbReference>
<dbReference type="InterPro" id="IPR001611">
    <property type="entry name" value="Leu-rich_rpt"/>
</dbReference>
<keyword evidence="5" id="KW-0677">Repeat</keyword>